<dbReference type="InterPro" id="IPR029044">
    <property type="entry name" value="Nucleotide-diphossugar_trans"/>
</dbReference>
<name>F0MA45_PSEPM</name>
<dbReference type="SUPFAM" id="SSF53448">
    <property type="entry name" value="Nucleotide-diphospho-sugar transferases"/>
    <property type="match status" value="1"/>
</dbReference>
<dbReference type="CDD" id="cd00761">
    <property type="entry name" value="Glyco_tranf_GTA_type"/>
    <property type="match status" value="1"/>
</dbReference>
<dbReference type="AlphaFoldDB" id="F0MA45"/>
<dbReference type="PANTHER" id="PTHR43685">
    <property type="entry name" value="GLYCOSYLTRANSFERASE"/>
    <property type="match status" value="1"/>
</dbReference>
<dbReference type="InterPro" id="IPR050834">
    <property type="entry name" value="Glycosyltransf_2"/>
</dbReference>
<protein>
    <submittedName>
        <fullName evidence="2">Glycosyl transferase</fullName>
    </submittedName>
</protein>
<dbReference type="Gene3D" id="3.90.550.10">
    <property type="entry name" value="Spore Coat Polysaccharide Biosynthesis Protein SpsA, Chain A"/>
    <property type="match status" value="1"/>
</dbReference>
<feature type="domain" description="Glycosyltransferase 2-like" evidence="1">
    <location>
        <begin position="18"/>
        <end position="138"/>
    </location>
</feature>
<dbReference type="KEGG" id="apn:Asphe3_39440"/>
<gene>
    <name evidence="2" type="ordered locus">Asphe3_39440</name>
</gene>
<dbReference type="RefSeq" id="WP_013602911.1">
    <property type="nucleotide sequence ID" value="NC_015145.1"/>
</dbReference>
<dbReference type="GO" id="GO:0016740">
    <property type="term" value="F:transferase activity"/>
    <property type="evidence" value="ECO:0007669"/>
    <property type="project" value="UniProtKB-KW"/>
</dbReference>
<evidence type="ECO:0000259" key="1">
    <source>
        <dbReference type="Pfam" id="PF00535"/>
    </source>
</evidence>
<dbReference type="OrthoDB" id="4529776at2"/>
<dbReference type="PANTHER" id="PTHR43685:SF2">
    <property type="entry name" value="GLYCOSYLTRANSFERASE 2-LIKE DOMAIN-CONTAINING PROTEIN"/>
    <property type="match status" value="1"/>
</dbReference>
<dbReference type="EMBL" id="CP002379">
    <property type="protein sequence ID" value="ADX75032.1"/>
    <property type="molecule type" value="Genomic_DNA"/>
</dbReference>
<dbReference type="HOGENOM" id="CLU_025996_0_2_11"/>
<reference evidence="2 3" key="1">
    <citation type="journal article" date="2011" name="Stand. Genomic Sci.">
        <title>Complete genome sequence of Arthrobacter phenanthrenivorans type strain (Sphe3).</title>
        <authorList>
            <person name="Kallimanis A."/>
            <person name="Labutti K.M."/>
            <person name="Lapidus A."/>
            <person name="Clum A."/>
            <person name="Lykidis A."/>
            <person name="Mavromatis K."/>
            <person name="Pagani I."/>
            <person name="Liolios K."/>
            <person name="Ivanova N."/>
            <person name="Goodwin L."/>
            <person name="Pitluck S."/>
            <person name="Chen A."/>
            <person name="Palaniappan K."/>
            <person name="Markowitz V."/>
            <person name="Bristow J."/>
            <person name="Velentzas A.D."/>
            <person name="Perisynakis A."/>
            <person name="Ouzounis C.C."/>
            <person name="Kyrpides N.C."/>
            <person name="Koukkou A.I."/>
            <person name="Drainas C."/>
        </authorList>
    </citation>
    <scope>NUCLEOTIDE SEQUENCE [LARGE SCALE GENOMIC DNA]</scope>
    <source>
        <strain evidence="3">DSM 18606 / JCM 16027 / LMG 23796 / Sphe3</strain>
    </source>
</reference>
<accession>F0MA45</accession>
<sequence>MFRRVRQGLGDRQPEVLVIVPCYNYGRYLESCVVSLLSQKGVSVRVHILDDASTDGSDEAAQAMADRDPRVQVTLHPSNRGHIATYNEGLVAADSDYVVLLSADDMLAPGALARATDLMGAFPSVGLVYGHPQAFESEPAPETGRLRNWSIWQGDRWIAAQCRRGLSIISSPEAVVRTSVQHRVGYYNPELPHSGDLEMWLRIADVSGVGRINGVDQAYRRVHPASMMSTNYGTLQADLEHRVRAYESFFAGTALGTTRSEQLRRVVIRRMAAEALEWSAASCQAGNVPVDEIDKAVSFALEIYPEAASSPAYMDYQYRSGSAGTPDLAMAVGAWRGSIQRDFGPRLRWRQWRRYGI</sequence>
<proteinExistence type="predicted"/>
<evidence type="ECO:0000313" key="2">
    <source>
        <dbReference type="EMBL" id="ADX75032.1"/>
    </source>
</evidence>
<dbReference type="STRING" id="930171.Asphe3_39440"/>
<organism evidence="2 3">
    <name type="scientific">Pseudarthrobacter phenanthrenivorans (strain DSM 18606 / JCM 16027 / LMG 23796 / Sphe3)</name>
    <name type="common">Arthrobacter phenanthrenivorans</name>
    <dbReference type="NCBI Taxonomy" id="930171"/>
    <lineage>
        <taxon>Bacteria</taxon>
        <taxon>Bacillati</taxon>
        <taxon>Actinomycetota</taxon>
        <taxon>Actinomycetes</taxon>
        <taxon>Micrococcales</taxon>
        <taxon>Micrococcaceae</taxon>
        <taxon>Pseudarthrobacter</taxon>
    </lineage>
</organism>
<dbReference type="eggNOG" id="COG1216">
    <property type="taxonomic scope" value="Bacteria"/>
</dbReference>
<evidence type="ECO:0000313" key="3">
    <source>
        <dbReference type="Proteomes" id="UP000008639"/>
    </source>
</evidence>
<dbReference type="Pfam" id="PF00535">
    <property type="entry name" value="Glycos_transf_2"/>
    <property type="match status" value="1"/>
</dbReference>
<dbReference type="Proteomes" id="UP000008639">
    <property type="component" value="Chromosome"/>
</dbReference>
<dbReference type="InterPro" id="IPR001173">
    <property type="entry name" value="Glyco_trans_2-like"/>
</dbReference>
<keyword evidence="2" id="KW-0808">Transferase</keyword>